<dbReference type="RefSeq" id="WP_270679720.1">
    <property type="nucleotide sequence ID" value="NZ_JAQFWP010000046.1"/>
</dbReference>
<dbReference type="InterPro" id="IPR036683">
    <property type="entry name" value="CO_DH_flav_C_dom_sf"/>
</dbReference>
<dbReference type="PANTHER" id="PTHR42659">
    <property type="entry name" value="XANTHINE DEHYDROGENASE SUBUNIT C-RELATED"/>
    <property type="match status" value="1"/>
</dbReference>
<dbReference type="Gene3D" id="3.30.390.50">
    <property type="entry name" value="CO dehydrogenase flavoprotein, C-terminal domain"/>
    <property type="match status" value="1"/>
</dbReference>
<evidence type="ECO:0000259" key="1">
    <source>
        <dbReference type="PROSITE" id="PS51387"/>
    </source>
</evidence>
<dbReference type="InterPro" id="IPR016169">
    <property type="entry name" value="FAD-bd_PCMH_sub2"/>
</dbReference>
<dbReference type="EMBL" id="JAQFWP010000046">
    <property type="protein sequence ID" value="MDA2807092.1"/>
    <property type="molecule type" value="Genomic_DNA"/>
</dbReference>
<dbReference type="PROSITE" id="PS51387">
    <property type="entry name" value="FAD_PCMH"/>
    <property type="match status" value="1"/>
</dbReference>
<gene>
    <name evidence="2" type="ORF">O4U47_21485</name>
</gene>
<proteinExistence type="predicted"/>
<dbReference type="SUPFAM" id="SSF56176">
    <property type="entry name" value="FAD-binding/transporter-associated domain-like"/>
    <property type="match status" value="1"/>
</dbReference>
<name>A0ABT4TQX7_9ACTN</name>
<reference evidence="2" key="1">
    <citation type="submission" date="2023-01" db="EMBL/GenBank/DDBJ databases">
        <title>Draft genome sequence of Nocardiopsis sp. LSu2-4 isolated from halophytes.</title>
        <authorList>
            <person name="Duangmal K."/>
            <person name="Chantavorakit T."/>
        </authorList>
    </citation>
    <scope>NUCLEOTIDE SEQUENCE</scope>
    <source>
        <strain evidence="2">LSu2-4</strain>
    </source>
</reference>
<accession>A0ABT4TQX7</accession>
<evidence type="ECO:0000313" key="3">
    <source>
        <dbReference type="Proteomes" id="UP001165685"/>
    </source>
</evidence>
<organism evidence="2 3">
    <name type="scientific">Nocardiopsis suaedae</name>
    <dbReference type="NCBI Taxonomy" id="3018444"/>
    <lineage>
        <taxon>Bacteria</taxon>
        <taxon>Bacillati</taxon>
        <taxon>Actinomycetota</taxon>
        <taxon>Actinomycetes</taxon>
        <taxon>Streptosporangiales</taxon>
        <taxon>Nocardiopsidaceae</taxon>
        <taxon>Nocardiopsis</taxon>
    </lineage>
</organism>
<dbReference type="SMART" id="SM01092">
    <property type="entry name" value="CO_deh_flav_C"/>
    <property type="match status" value="1"/>
</dbReference>
<dbReference type="Pfam" id="PF03450">
    <property type="entry name" value="CO_deh_flav_C"/>
    <property type="match status" value="1"/>
</dbReference>
<dbReference type="InterPro" id="IPR002346">
    <property type="entry name" value="Mopterin_DH_FAD-bd"/>
</dbReference>
<dbReference type="Gene3D" id="3.30.465.10">
    <property type="match status" value="1"/>
</dbReference>
<dbReference type="InterPro" id="IPR016166">
    <property type="entry name" value="FAD-bd_PCMH"/>
</dbReference>
<sequence length="321" mass="33291">MSIVSTDEFARLTEELRSGAEARAGGTDTMARLRAGLDAGPFADLGGLEELRGVAWGPNGGARIGALTTVADVAADPVLGAAYPALTATARALATPQIRNAATLGGNLLQRNRCWYFRNPEFSCHQDGGDSCPARAGDHRGGVAFDTSPCAAPHASSLAVALLAYDARAETADGRSDPVQRPLRELYDAADGTRDHVLEPGEVLGVIELPAPEPGETAAYVRATARSRAEWPLVEAVARVVREDGGSGRVARVAVAAGAVARTPLRLGEVESALEGAPADPSEAAKAVEGLPGQCSPLPGTRYKTTLLRDTVRDALERALA</sequence>
<evidence type="ECO:0000313" key="2">
    <source>
        <dbReference type="EMBL" id="MDA2807092.1"/>
    </source>
</evidence>
<dbReference type="Pfam" id="PF00941">
    <property type="entry name" value="FAD_binding_5"/>
    <property type="match status" value="1"/>
</dbReference>
<dbReference type="InterPro" id="IPR051312">
    <property type="entry name" value="Diverse_Substr_Oxidored"/>
</dbReference>
<dbReference type="Proteomes" id="UP001165685">
    <property type="component" value="Unassembled WGS sequence"/>
</dbReference>
<dbReference type="PANTHER" id="PTHR42659:SF9">
    <property type="entry name" value="XANTHINE DEHYDROGENASE FAD-BINDING SUBUNIT XDHB-RELATED"/>
    <property type="match status" value="1"/>
</dbReference>
<dbReference type="SUPFAM" id="SSF55447">
    <property type="entry name" value="CO dehydrogenase flavoprotein C-terminal domain-like"/>
    <property type="match status" value="1"/>
</dbReference>
<feature type="domain" description="FAD-binding PCMH-type" evidence="1">
    <location>
        <begin position="1"/>
        <end position="214"/>
    </location>
</feature>
<comment type="caution">
    <text evidence="2">The sequence shown here is derived from an EMBL/GenBank/DDBJ whole genome shotgun (WGS) entry which is preliminary data.</text>
</comment>
<dbReference type="InterPro" id="IPR036318">
    <property type="entry name" value="FAD-bd_PCMH-like_sf"/>
</dbReference>
<keyword evidence="3" id="KW-1185">Reference proteome</keyword>
<protein>
    <submittedName>
        <fullName evidence="2">FAD binding domain-containing protein</fullName>
    </submittedName>
</protein>
<dbReference type="InterPro" id="IPR005107">
    <property type="entry name" value="CO_DH_flav_C"/>
</dbReference>